<dbReference type="InterPro" id="IPR042094">
    <property type="entry name" value="T2SS_GspF_sf"/>
</dbReference>
<evidence type="ECO:0000256" key="6">
    <source>
        <dbReference type="ARBA" id="ARBA00022989"/>
    </source>
</evidence>
<evidence type="ECO:0000313" key="10">
    <source>
        <dbReference type="EMBL" id="PIZ44345.1"/>
    </source>
</evidence>
<keyword evidence="4" id="KW-0997">Cell inner membrane</keyword>
<evidence type="ECO:0000313" key="11">
    <source>
        <dbReference type="Proteomes" id="UP000228920"/>
    </source>
</evidence>
<dbReference type="FunFam" id="1.20.81.30:FF:000001">
    <property type="entry name" value="Type II secretion system protein F"/>
    <property type="match status" value="2"/>
</dbReference>
<evidence type="ECO:0000259" key="9">
    <source>
        <dbReference type="Pfam" id="PF00482"/>
    </source>
</evidence>
<accession>A0A2M7TF53</accession>
<dbReference type="InterPro" id="IPR003004">
    <property type="entry name" value="GspF/PilC"/>
</dbReference>
<dbReference type="InterPro" id="IPR018076">
    <property type="entry name" value="T2SS_GspF_dom"/>
</dbReference>
<feature type="transmembrane region" description="Helical" evidence="8">
    <location>
        <begin position="374"/>
        <end position="395"/>
    </location>
</feature>
<keyword evidence="6 8" id="KW-1133">Transmembrane helix</keyword>
<keyword evidence="3" id="KW-1003">Cell membrane</keyword>
<comment type="caution">
    <text evidence="10">The sequence shown here is derived from an EMBL/GenBank/DDBJ whole genome shotgun (WGS) entry which is preliminary data.</text>
</comment>
<proteinExistence type="inferred from homology"/>
<dbReference type="PRINTS" id="PR00812">
    <property type="entry name" value="BCTERIALGSPF"/>
</dbReference>
<sequence>MKDFIYAGVDPDGIPQSGKITAISQQQAIENLKARNFIVTKLEENSSVPLGDIIAKFRGVPAQEKIVFTRQLGTMINAGLPINQGLRILAEQTENSYFAGVIQDLVQQIDGGASLFDALTSHEKDFGRLYVSLIKAGEASGNLDIILDQLADTMEADSAFKGKVKGAMIYPVIILIVMFLVLGVMFLFVIPQLSALYDDLGAELPAMTKVLIFVSDLFTGYWWLGIGIGVGGYFGMKQLTKNPDVARNLAEANLKAPVFGKLGAQVQLASFTRTLAMLLKSGIPLLEALDIAKETMTNQIFKDALNEAADMVEKGKPLSVAIKHYDIFPALLAEMLAVGEQTGKVDDVLAKISTYFEAQASQKADNLASAIEPIVMVILGTMIGFIVVALIMPIYSLTSSF</sequence>
<evidence type="ECO:0000256" key="7">
    <source>
        <dbReference type="ARBA" id="ARBA00023136"/>
    </source>
</evidence>
<name>A0A2M7TF53_UNCKA</name>
<feature type="domain" description="Type II secretion system protein GspF" evidence="9">
    <location>
        <begin position="68"/>
        <end position="191"/>
    </location>
</feature>
<dbReference type="EMBL" id="PFNL01000182">
    <property type="protein sequence ID" value="PIZ44345.1"/>
    <property type="molecule type" value="Genomic_DNA"/>
</dbReference>
<keyword evidence="5 8" id="KW-0812">Transmembrane</keyword>
<keyword evidence="7 8" id="KW-0472">Membrane</keyword>
<dbReference type="Proteomes" id="UP000228920">
    <property type="component" value="Unassembled WGS sequence"/>
</dbReference>
<dbReference type="AlphaFoldDB" id="A0A2M7TF53"/>
<feature type="transmembrane region" description="Helical" evidence="8">
    <location>
        <begin position="168"/>
        <end position="190"/>
    </location>
</feature>
<evidence type="ECO:0000256" key="8">
    <source>
        <dbReference type="SAM" id="Phobius"/>
    </source>
</evidence>
<evidence type="ECO:0000256" key="2">
    <source>
        <dbReference type="ARBA" id="ARBA00005745"/>
    </source>
</evidence>
<organism evidence="10 11">
    <name type="scientific">candidate division WWE3 bacterium CG_4_10_14_0_2_um_filter_41_14</name>
    <dbReference type="NCBI Taxonomy" id="1975072"/>
    <lineage>
        <taxon>Bacteria</taxon>
        <taxon>Katanobacteria</taxon>
    </lineage>
</organism>
<reference evidence="11" key="1">
    <citation type="submission" date="2017-09" db="EMBL/GenBank/DDBJ databases">
        <title>Depth-based differentiation of microbial function through sediment-hosted aquifers and enrichment of novel symbionts in the deep terrestrial subsurface.</title>
        <authorList>
            <person name="Probst A.J."/>
            <person name="Ladd B."/>
            <person name="Jarett J.K."/>
            <person name="Geller-Mcgrath D.E."/>
            <person name="Sieber C.M.K."/>
            <person name="Emerson J.B."/>
            <person name="Anantharaman K."/>
            <person name="Thomas B.C."/>
            <person name="Malmstrom R."/>
            <person name="Stieglmeier M."/>
            <person name="Klingl A."/>
            <person name="Woyke T."/>
            <person name="Ryan C.M."/>
            <person name="Banfield J.F."/>
        </authorList>
    </citation>
    <scope>NUCLEOTIDE SEQUENCE [LARGE SCALE GENOMIC DNA]</scope>
</reference>
<dbReference type="PANTHER" id="PTHR30012">
    <property type="entry name" value="GENERAL SECRETION PATHWAY PROTEIN"/>
    <property type="match status" value="1"/>
</dbReference>
<comment type="similarity">
    <text evidence="2">Belongs to the GSP F family.</text>
</comment>
<gene>
    <name evidence="10" type="ORF">COY32_06555</name>
</gene>
<evidence type="ECO:0000256" key="4">
    <source>
        <dbReference type="ARBA" id="ARBA00022519"/>
    </source>
</evidence>
<protein>
    <submittedName>
        <fullName evidence="10">Phytochrome sensor protein</fullName>
    </submittedName>
</protein>
<dbReference type="GO" id="GO:0005886">
    <property type="term" value="C:plasma membrane"/>
    <property type="evidence" value="ECO:0007669"/>
    <property type="project" value="UniProtKB-SubCell"/>
</dbReference>
<evidence type="ECO:0000256" key="3">
    <source>
        <dbReference type="ARBA" id="ARBA00022475"/>
    </source>
</evidence>
<dbReference type="Gene3D" id="1.20.81.30">
    <property type="entry name" value="Type II secretion system (T2SS), domain F"/>
    <property type="match status" value="2"/>
</dbReference>
<feature type="domain" description="Type II secretion system protein GspF" evidence="9">
    <location>
        <begin position="271"/>
        <end position="393"/>
    </location>
</feature>
<evidence type="ECO:0000256" key="5">
    <source>
        <dbReference type="ARBA" id="ARBA00022692"/>
    </source>
</evidence>
<feature type="transmembrane region" description="Helical" evidence="8">
    <location>
        <begin position="210"/>
        <end position="234"/>
    </location>
</feature>
<dbReference type="Pfam" id="PF00482">
    <property type="entry name" value="T2SSF"/>
    <property type="match status" value="2"/>
</dbReference>
<comment type="subcellular location">
    <subcellularLocation>
        <location evidence="1">Cell inner membrane</location>
        <topology evidence="1">Multi-pass membrane protein</topology>
    </subcellularLocation>
</comment>
<evidence type="ECO:0000256" key="1">
    <source>
        <dbReference type="ARBA" id="ARBA00004429"/>
    </source>
</evidence>
<dbReference type="PANTHER" id="PTHR30012:SF0">
    <property type="entry name" value="TYPE II SECRETION SYSTEM PROTEIN F-RELATED"/>
    <property type="match status" value="1"/>
</dbReference>